<reference evidence="1 2" key="1">
    <citation type="journal article" date="2017" name="Nature">
        <title>The Apostasia genome and the evolution of orchids.</title>
        <authorList>
            <person name="Zhang G.Q."/>
            <person name="Liu K.W."/>
            <person name="Li Z."/>
            <person name="Lohaus R."/>
            <person name="Hsiao Y.Y."/>
            <person name="Niu S.C."/>
            <person name="Wang J.Y."/>
            <person name="Lin Y.C."/>
            <person name="Xu Q."/>
            <person name="Chen L.J."/>
            <person name="Yoshida K."/>
            <person name="Fujiwara S."/>
            <person name="Wang Z.W."/>
            <person name="Zhang Y.Q."/>
            <person name="Mitsuda N."/>
            <person name="Wang M."/>
            <person name="Liu G.H."/>
            <person name="Pecoraro L."/>
            <person name="Huang H.X."/>
            <person name="Xiao X.J."/>
            <person name="Lin M."/>
            <person name="Wu X.Y."/>
            <person name="Wu W.L."/>
            <person name="Chen Y.Y."/>
            <person name="Chang S.B."/>
            <person name="Sakamoto S."/>
            <person name="Ohme-Takagi M."/>
            <person name="Yagi M."/>
            <person name="Zeng S.J."/>
            <person name="Shen C.Y."/>
            <person name="Yeh C.M."/>
            <person name="Luo Y.B."/>
            <person name="Tsai W.C."/>
            <person name="Van de Peer Y."/>
            <person name="Liu Z.J."/>
        </authorList>
    </citation>
    <scope>NUCLEOTIDE SEQUENCE [LARGE SCALE GENOMIC DNA]</scope>
    <source>
        <strain evidence="2">cv. Shenzhen</strain>
        <tissue evidence="1">Stem</tissue>
    </source>
</reference>
<name>A0A2I0AF41_9ASPA</name>
<proteinExistence type="predicted"/>
<dbReference type="AlphaFoldDB" id="A0A2I0AF41"/>
<gene>
    <name evidence="1" type="ORF">AXF42_Ash000005</name>
</gene>
<dbReference type="EMBL" id="KZ451982">
    <property type="protein sequence ID" value="PKA54172.1"/>
    <property type="molecule type" value="Genomic_DNA"/>
</dbReference>
<evidence type="ECO:0008006" key="3">
    <source>
        <dbReference type="Google" id="ProtNLM"/>
    </source>
</evidence>
<protein>
    <recommendedName>
        <fullName evidence="3">RNase H type-1 domain-containing protein</fullName>
    </recommendedName>
</protein>
<sequence length="77" mass="8157">MFASLKQHCGNLLLATGYKFYTHATPTAEATGALIAMTAAQEWANTADGIWIEGDSAITIAGLHRTARGHPPDKTMA</sequence>
<accession>A0A2I0AF41</accession>
<dbReference type="Proteomes" id="UP000236161">
    <property type="component" value="Unassembled WGS sequence"/>
</dbReference>
<keyword evidence="2" id="KW-1185">Reference proteome</keyword>
<evidence type="ECO:0000313" key="2">
    <source>
        <dbReference type="Proteomes" id="UP000236161"/>
    </source>
</evidence>
<organism evidence="1 2">
    <name type="scientific">Apostasia shenzhenica</name>
    <dbReference type="NCBI Taxonomy" id="1088818"/>
    <lineage>
        <taxon>Eukaryota</taxon>
        <taxon>Viridiplantae</taxon>
        <taxon>Streptophyta</taxon>
        <taxon>Embryophyta</taxon>
        <taxon>Tracheophyta</taxon>
        <taxon>Spermatophyta</taxon>
        <taxon>Magnoliopsida</taxon>
        <taxon>Liliopsida</taxon>
        <taxon>Asparagales</taxon>
        <taxon>Orchidaceae</taxon>
        <taxon>Apostasioideae</taxon>
        <taxon>Apostasia</taxon>
    </lineage>
</organism>
<evidence type="ECO:0000313" key="1">
    <source>
        <dbReference type="EMBL" id="PKA54172.1"/>
    </source>
</evidence>